<evidence type="ECO:0000256" key="1">
    <source>
        <dbReference type="ARBA" id="ARBA00000683"/>
    </source>
</evidence>
<gene>
    <name evidence="19" type="primary">ptsP</name>
    <name evidence="19" type="ORF">DD924_10700</name>
</gene>
<comment type="caution">
    <text evidence="19">The sequence shown here is derived from an EMBL/GenBank/DDBJ whole genome shotgun (WGS) entry which is preliminary data.</text>
</comment>
<evidence type="ECO:0000256" key="14">
    <source>
        <dbReference type="ARBA" id="ARBA00022777"/>
    </source>
</evidence>
<feature type="domain" description="PEP-utilising enzyme mobile" evidence="17">
    <location>
        <begin position="19"/>
        <end position="91"/>
    </location>
</feature>
<evidence type="ECO:0000256" key="9">
    <source>
        <dbReference type="ARBA" id="ARBA00022490"/>
    </source>
</evidence>
<dbReference type="GO" id="GO:0016301">
    <property type="term" value="F:kinase activity"/>
    <property type="evidence" value="ECO:0007669"/>
    <property type="project" value="UniProtKB-KW"/>
</dbReference>
<keyword evidence="15" id="KW-0460">Magnesium</keyword>
<keyword evidence="13" id="KW-0479">Metal-binding</keyword>
<reference evidence="19 20" key="1">
    <citation type="journal article" date="2018" name="Vet. Microbiol.">
        <title>Clonal diversity and geographic distribution of methicillin-resistant Staphylococcus pseudintermedius from Australian animals: Discovery of novel sequence types.</title>
        <authorList>
            <person name="Worthing K.A."/>
            <person name="Abraham S."/>
            <person name="Coombs G.W."/>
            <person name="Pang S."/>
            <person name="Saputra S."/>
            <person name="Jordan D."/>
            <person name="Trott D.J."/>
            <person name="Norris J.M."/>
        </authorList>
    </citation>
    <scope>NUCLEOTIDE SEQUENCE [LARGE SCALE GENOMIC DNA]</scope>
    <source>
        <strain evidence="19 20">ST71 3</strain>
    </source>
</reference>
<evidence type="ECO:0000256" key="4">
    <source>
        <dbReference type="ARBA" id="ARBA00004496"/>
    </source>
</evidence>
<dbReference type="Pfam" id="PF00391">
    <property type="entry name" value="PEP-utilizers"/>
    <property type="match status" value="1"/>
</dbReference>
<keyword evidence="10" id="KW-0762">Sugar transport</keyword>
<keyword evidence="12" id="KW-0598">Phosphotransferase system</keyword>
<dbReference type="InterPro" id="IPR050499">
    <property type="entry name" value="PEP-utilizing_PTS_enzyme"/>
</dbReference>
<comment type="subcellular location">
    <subcellularLocation>
        <location evidence="4">Cytoplasm</location>
    </subcellularLocation>
</comment>
<evidence type="ECO:0000256" key="10">
    <source>
        <dbReference type="ARBA" id="ARBA00022597"/>
    </source>
</evidence>
<comment type="similarity">
    <text evidence="5">Belongs to the PEP-utilizing enzyme family.</text>
</comment>
<feature type="domain" description="PEP-utilising enzyme C-terminal" evidence="18">
    <location>
        <begin position="118"/>
        <end position="406"/>
    </location>
</feature>
<dbReference type="Gene3D" id="3.20.20.60">
    <property type="entry name" value="Phosphoenolpyruvate-binding domains"/>
    <property type="match status" value="1"/>
</dbReference>
<evidence type="ECO:0000256" key="6">
    <source>
        <dbReference type="ARBA" id="ARBA00012232"/>
    </source>
</evidence>
<sequence>DLVIPPLKWVELPNPSIIDESVIIVAHDLTPSDTAQLNKQYVQGFVTNIGGRTSHSAIMSRSLEIPAVVGTKSISESVQQGDMVIVDGLTGDVIVNPSDDEIKAYQHKRESFFADREALKQLRDEPSKTLDGHEVELAANIGTPNDLEGVHNNGAEGIGLYRTEFLYMGRDNMPTEDEQFEAYKKVLESMEGKRVVVRTLDIGGDKELPYLNLPEEMNPFLGYRAIRLCLDQPEIFRPQLRALLRASAYGKLNIMFPMVATIQEFRDAKALLLEEKENLKQEGVEVSDDIELGIMVEIPATAALADVFAKEVDFFSIGTNDLIQYTMAADRMSERVSYLYQPYNPSILRLIKQVIDASHQEGKWTGMCGEMAGDETAIPLLIGLGLDEFSMSATSILKARRQIKDLSRTEMVQLADRALNCATVDEVVDLVKAKTTKA</sequence>
<dbReference type="PROSITE" id="PS00742">
    <property type="entry name" value="PEP_ENZYMES_2"/>
    <property type="match status" value="1"/>
</dbReference>
<dbReference type="InterPro" id="IPR000121">
    <property type="entry name" value="PEP_util_C"/>
</dbReference>
<keyword evidence="9" id="KW-0963">Cytoplasm</keyword>
<keyword evidence="14" id="KW-0418">Kinase</keyword>
<dbReference type="GO" id="GO:0005737">
    <property type="term" value="C:cytoplasm"/>
    <property type="evidence" value="ECO:0007669"/>
    <property type="project" value="UniProtKB-SubCell"/>
</dbReference>
<dbReference type="SUPFAM" id="SSF52009">
    <property type="entry name" value="Phosphohistidine domain"/>
    <property type="match status" value="1"/>
</dbReference>
<protein>
    <recommendedName>
        <fullName evidence="7">Phosphoenolpyruvate-protein phosphotransferase</fullName>
        <ecNumber evidence="6">2.7.3.9</ecNumber>
    </recommendedName>
    <alternativeName>
        <fullName evidence="16">Phosphotransferase system, enzyme I</fullName>
    </alternativeName>
</protein>
<dbReference type="FunFam" id="3.20.20.60:FF:000007">
    <property type="entry name" value="Phosphoenolpyruvate-protein phosphotransferase"/>
    <property type="match status" value="1"/>
</dbReference>
<dbReference type="EC" id="2.7.3.9" evidence="6"/>
<dbReference type="STRING" id="937773.SPSINT_0790"/>
<dbReference type="GO" id="GO:0009401">
    <property type="term" value="P:phosphoenolpyruvate-dependent sugar phosphotransferase system"/>
    <property type="evidence" value="ECO:0007669"/>
    <property type="project" value="UniProtKB-KW"/>
</dbReference>
<evidence type="ECO:0000259" key="18">
    <source>
        <dbReference type="Pfam" id="PF02896"/>
    </source>
</evidence>
<organism evidence="19 20">
    <name type="scientific">Staphylococcus pseudintermedius</name>
    <dbReference type="NCBI Taxonomy" id="283734"/>
    <lineage>
        <taxon>Bacteria</taxon>
        <taxon>Bacillati</taxon>
        <taxon>Bacillota</taxon>
        <taxon>Bacilli</taxon>
        <taxon>Bacillales</taxon>
        <taxon>Staphylococcaceae</taxon>
        <taxon>Staphylococcus</taxon>
        <taxon>Staphylococcus intermedius group</taxon>
    </lineage>
</organism>
<dbReference type="InterPro" id="IPR040442">
    <property type="entry name" value="Pyrv_kinase-like_dom_sf"/>
</dbReference>
<dbReference type="Gene3D" id="3.50.30.10">
    <property type="entry name" value="Phosphohistidine domain"/>
    <property type="match status" value="1"/>
</dbReference>
<evidence type="ECO:0000256" key="16">
    <source>
        <dbReference type="ARBA" id="ARBA00033235"/>
    </source>
</evidence>
<comment type="function">
    <text evidence="3">General (non sugar-specific) component of the phosphoenolpyruvate-dependent sugar phosphotransferase system (sugar PTS). This major carbohydrate active-transport system catalyzes the phosphorylation of incoming sugar substrates concomitantly with their translocation across the cell membrane. Enzyme I transfers the phosphoryl group from phosphoenolpyruvate (PEP) to the phosphoryl carrier protein (HPr).</text>
</comment>
<evidence type="ECO:0000259" key="17">
    <source>
        <dbReference type="Pfam" id="PF00391"/>
    </source>
</evidence>
<dbReference type="InterPro" id="IPR036637">
    <property type="entry name" value="Phosphohistidine_dom_sf"/>
</dbReference>
<comment type="catalytic activity">
    <reaction evidence="1">
        <text>L-histidyl-[protein] + phosphoenolpyruvate = N(pros)-phospho-L-histidyl-[protein] + pyruvate</text>
        <dbReference type="Rhea" id="RHEA:23880"/>
        <dbReference type="Rhea" id="RHEA-COMP:9745"/>
        <dbReference type="Rhea" id="RHEA-COMP:9746"/>
        <dbReference type="ChEBI" id="CHEBI:15361"/>
        <dbReference type="ChEBI" id="CHEBI:29979"/>
        <dbReference type="ChEBI" id="CHEBI:58702"/>
        <dbReference type="ChEBI" id="CHEBI:64837"/>
        <dbReference type="EC" id="2.7.3.9"/>
    </reaction>
</comment>
<feature type="non-terminal residue" evidence="19">
    <location>
        <position position="1"/>
    </location>
</feature>
<dbReference type="GO" id="GO:0046872">
    <property type="term" value="F:metal ion binding"/>
    <property type="evidence" value="ECO:0007669"/>
    <property type="project" value="UniProtKB-KW"/>
</dbReference>
<dbReference type="NCBIfam" id="TIGR01417">
    <property type="entry name" value="PTS_I_fam"/>
    <property type="match status" value="1"/>
</dbReference>
<dbReference type="InterPro" id="IPR015813">
    <property type="entry name" value="Pyrv/PenolPyrv_kinase-like_dom"/>
</dbReference>
<evidence type="ECO:0000256" key="11">
    <source>
        <dbReference type="ARBA" id="ARBA00022679"/>
    </source>
</evidence>
<accession>A0A317Z9H5</accession>
<evidence type="ECO:0000256" key="3">
    <source>
        <dbReference type="ARBA" id="ARBA00002728"/>
    </source>
</evidence>
<evidence type="ECO:0000256" key="5">
    <source>
        <dbReference type="ARBA" id="ARBA00007837"/>
    </source>
</evidence>
<dbReference type="InterPro" id="IPR006318">
    <property type="entry name" value="PTS_EI-like"/>
</dbReference>
<dbReference type="GO" id="GO:0008965">
    <property type="term" value="F:phosphoenolpyruvate-protein phosphotransferase activity"/>
    <property type="evidence" value="ECO:0007669"/>
    <property type="project" value="UniProtKB-EC"/>
</dbReference>
<evidence type="ECO:0000256" key="12">
    <source>
        <dbReference type="ARBA" id="ARBA00022683"/>
    </source>
</evidence>
<evidence type="ECO:0000313" key="20">
    <source>
        <dbReference type="Proteomes" id="UP000246351"/>
    </source>
</evidence>
<evidence type="ECO:0000313" key="19">
    <source>
        <dbReference type="EMBL" id="PWZ97975.1"/>
    </source>
</evidence>
<evidence type="ECO:0000256" key="15">
    <source>
        <dbReference type="ARBA" id="ARBA00022842"/>
    </source>
</evidence>
<dbReference type="PANTHER" id="PTHR46244">
    <property type="entry name" value="PHOSPHOENOLPYRUVATE-PROTEIN PHOSPHOTRANSFERASE"/>
    <property type="match status" value="1"/>
</dbReference>
<evidence type="ECO:0000256" key="7">
    <source>
        <dbReference type="ARBA" id="ARBA00016544"/>
    </source>
</evidence>
<dbReference type="PRINTS" id="PR01736">
    <property type="entry name" value="PHPHTRNFRASE"/>
</dbReference>
<dbReference type="AlphaFoldDB" id="A0A317Z9H5"/>
<evidence type="ECO:0000256" key="8">
    <source>
        <dbReference type="ARBA" id="ARBA00022448"/>
    </source>
</evidence>
<dbReference type="Proteomes" id="UP000246351">
    <property type="component" value="Unassembled WGS sequence"/>
</dbReference>
<comment type="cofactor">
    <cofactor evidence="2">
        <name>Mg(2+)</name>
        <dbReference type="ChEBI" id="CHEBI:18420"/>
    </cofactor>
</comment>
<dbReference type="PROSITE" id="PS00370">
    <property type="entry name" value="PEP_ENZYMES_PHOS_SITE"/>
    <property type="match status" value="1"/>
</dbReference>
<dbReference type="PANTHER" id="PTHR46244:SF3">
    <property type="entry name" value="PHOSPHOENOLPYRUVATE-PROTEIN PHOSPHOTRANSFERASE"/>
    <property type="match status" value="1"/>
</dbReference>
<keyword evidence="8" id="KW-0813">Transport</keyword>
<evidence type="ECO:0000256" key="2">
    <source>
        <dbReference type="ARBA" id="ARBA00001946"/>
    </source>
</evidence>
<dbReference type="EMBL" id="QEIV01001022">
    <property type="protein sequence ID" value="PWZ97975.1"/>
    <property type="molecule type" value="Genomic_DNA"/>
</dbReference>
<proteinExistence type="inferred from homology"/>
<name>A0A317Z9H5_STAPS</name>
<dbReference type="Pfam" id="PF02896">
    <property type="entry name" value="PEP-utilizers_C"/>
    <property type="match status" value="1"/>
</dbReference>
<dbReference type="InterPro" id="IPR008279">
    <property type="entry name" value="PEP-util_enz_mobile_dom"/>
</dbReference>
<keyword evidence="19" id="KW-0670">Pyruvate</keyword>
<keyword evidence="11 19" id="KW-0808">Transferase</keyword>
<evidence type="ECO:0000256" key="13">
    <source>
        <dbReference type="ARBA" id="ARBA00022723"/>
    </source>
</evidence>
<dbReference type="InterPro" id="IPR023151">
    <property type="entry name" value="PEP_util_CS"/>
</dbReference>
<dbReference type="SUPFAM" id="SSF51621">
    <property type="entry name" value="Phosphoenolpyruvate/pyruvate domain"/>
    <property type="match status" value="1"/>
</dbReference>
<dbReference type="InterPro" id="IPR018274">
    <property type="entry name" value="PEP_util_AS"/>
</dbReference>